<name>L7M065_RHIPC</name>
<feature type="transmembrane region" description="Helical" evidence="1">
    <location>
        <begin position="170"/>
        <end position="191"/>
    </location>
</feature>
<reference evidence="3" key="2">
    <citation type="journal article" date="2015" name="J. Proteomics">
        <title>Sexual differences in the sialomes of the zebra tick, Rhipicephalus pulchellus.</title>
        <authorList>
            <person name="Tan A.W."/>
            <person name="Francischetti I.M."/>
            <person name="Slovak M."/>
            <person name="Kini R.M."/>
            <person name="Ribeiro J.M."/>
        </authorList>
    </citation>
    <scope>NUCLEOTIDE SEQUENCE</scope>
    <source>
        <tissue evidence="3">Salivary gland</tissue>
    </source>
</reference>
<dbReference type="EMBL" id="GACK01008545">
    <property type="protein sequence ID" value="JAA56489.1"/>
    <property type="molecule type" value="mRNA"/>
</dbReference>
<dbReference type="AlphaFoldDB" id="L7M065"/>
<reference evidence="3" key="1">
    <citation type="submission" date="2012-11" db="EMBL/GenBank/DDBJ databases">
        <authorList>
            <person name="Lucero-Rivera Y.E."/>
            <person name="Tovar-Ramirez D."/>
        </authorList>
    </citation>
    <scope>NUCLEOTIDE SEQUENCE</scope>
    <source>
        <tissue evidence="3">Salivary gland</tissue>
    </source>
</reference>
<proteinExistence type="evidence at transcript level"/>
<dbReference type="GO" id="GO:0071897">
    <property type="term" value="P:DNA biosynthetic process"/>
    <property type="evidence" value="ECO:0007669"/>
    <property type="project" value="UniProtKB-ARBA"/>
</dbReference>
<keyword evidence="1" id="KW-1133">Transmembrane helix</keyword>
<keyword evidence="1" id="KW-0812">Transmembrane</keyword>
<dbReference type="InterPro" id="IPR000477">
    <property type="entry name" value="RT_dom"/>
</dbReference>
<dbReference type="PANTHER" id="PTHR33332">
    <property type="entry name" value="REVERSE TRANSCRIPTASE DOMAIN-CONTAINING PROTEIN"/>
    <property type="match status" value="1"/>
</dbReference>
<organism evidence="3">
    <name type="scientific">Rhipicephalus pulchellus</name>
    <name type="common">Yellow backed tick</name>
    <name type="synonym">Dermacentor pulchellus</name>
    <dbReference type="NCBI Taxonomy" id="72859"/>
    <lineage>
        <taxon>Eukaryota</taxon>
        <taxon>Metazoa</taxon>
        <taxon>Ecdysozoa</taxon>
        <taxon>Arthropoda</taxon>
        <taxon>Chelicerata</taxon>
        <taxon>Arachnida</taxon>
        <taxon>Acari</taxon>
        <taxon>Parasitiformes</taxon>
        <taxon>Ixodida</taxon>
        <taxon>Ixodoidea</taxon>
        <taxon>Ixodidae</taxon>
        <taxon>Rhipicephalinae</taxon>
        <taxon>Rhipicephalus</taxon>
        <taxon>Rhipicephalus</taxon>
    </lineage>
</organism>
<dbReference type="InterPro" id="IPR036397">
    <property type="entry name" value="RNaseH_sf"/>
</dbReference>
<sequence length="593" mass="67072">MGSAGTPQGSVISPMLFNLIMIGLPARLNSIYGIHHSVYADDITIWACEGSDGEIEQRLQEAVATIEEYLDGTGLECSPDKSELLLYRPTLKGRPPKGYSRDRAYEEIQIHTKNGRTIPIVEQIRVLGLIIESKGTNGETVKRLVTKVTNAIRLIKRVTNKHQGMKEANVIRLIYSFAISHIIYVAAYLNWYTAEKAKINALIRKAYKQALCLPDSTSTERLLQLGLHNTLEELIEAQQIAQLERLASTRTGRSILDKLGITYHSQQGGKVSVPKVIREKIQVPNLPKNMHPELNQGRRESRAKTLLKAYGRDKEALFVDAAEYPSHKSYVAAVINSERKCISACSIRSHNSEIAEEVAIAQAIIFPKCRYVISDSQSAIRNYARGRISPEAANILLRKAKLISSEEFDERYIIWFPAHTSCESPVPNLNEEAHRVARGLTYRARDGASHEATGEEAWRERDRMFRFCDIIQFYQKSRRIFPPPSSKLDRSQEVDWRRLQTRTFPNPVHLNRIYPELYPDDSCKQCGMKQATLEHILWQCAQLQDQNAVSSERLGARWKAALISSDRQDQLWAIQRAREAAERQGLSTAPGAA</sequence>
<evidence type="ECO:0000256" key="1">
    <source>
        <dbReference type="SAM" id="Phobius"/>
    </source>
</evidence>
<evidence type="ECO:0000313" key="3">
    <source>
        <dbReference type="EMBL" id="JAA56489.1"/>
    </source>
</evidence>
<dbReference type="InterPro" id="IPR043502">
    <property type="entry name" value="DNA/RNA_pol_sf"/>
</dbReference>
<evidence type="ECO:0000259" key="2">
    <source>
        <dbReference type="PROSITE" id="PS50878"/>
    </source>
</evidence>
<feature type="domain" description="Reverse transcriptase" evidence="2">
    <location>
        <begin position="1"/>
        <end position="131"/>
    </location>
</feature>
<dbReference type="Gene3D" id="3.30.420.10">
    <property type="entry name" value="Ribonuclease H-like superfamily/Ribonuclease H"/>
    <property type="match status" value="1"/>
</dbReference>
<protein>
    <submittedName>
        <fullName evidence="3">Putative tick transposon</fullName>
    </submittedName>
</protein>
<keyword evidence="1" id="KW-0472">Membrane</keyword>
<dbReference type="SUPFAM" id="SSF56672">
    <property type="entry name" value="DNA/RNA polymerases"/>
    <property type="match status" value="1"/>
</dbReference>
<accession>L7M065</accession>
<dbReference type="GO" id="GO:0003676">
    <property type="term" value="F:nucleic acid binding"/>
    <property type="evidence" value="ECO:0007669"/>
    <property type="project" value="InterPro"/>
</dbReference>
<dbReference type="PROSITE" id="PS50878">
    <property type="entry name" value="RT_POL"/>
    <property type="match status" value="1"/>
</dbReference>
<dbReference type="Pfam" id="PF00078">
    <property type="entry name" value="RVT_1"/>
    <property type="match status" value="1"/>
</dbReference>